<evidence type="ECO:0000313" key="2">
    <source>
        <dbReference type="EnsemblProtists" id="PYU1_T006398"/>
    </source>
</evidence>
<evidence type="ECO:0000256" key="1">
    <source>
        <dbReference type="SAM" id="MobiDB-lite"/>
    </source>
</evidence>
<dbReference type="OMA" id="IKSSCGE"/>
<feature type="region of interest" description="Disordered" evidence="1">
    <location>
        <begin position="236"/>
        <end position="266"/>
    </location>
</feature>
<feature type="region of interest" description="Disordered" evidence="1">
    <location>
        <begin position="1"/>
        <end position="82"/>
    </location>
</feature>
<dbReference type="VEuPathDB" id="FungiDB:PYU1_G006386"/>
<feature type="compositionally biased region" description="Polar residues" evidence="1">
    <location>
        <begin position="245"/>
        <end position="261"/>
    </location>
</feature>
<dbReference type="InterPro" id="IPR010736">
    <property type="entry name" value="SHIPPO-rpt"/>
</dbReference>
<reference evidence="3" key="1">
    <citation type="journal article" date="2010" name="Genome Biol.">
        <title>Genome sequence of the necrotrophic plant pathogen Pythium ultimum reveals original pathogenicity mechanisms and effector repertoire.</title>
        <authorList>
            <person name="Levesque C.A."/>
            <person name="Brouwer H."/>
            <person name="Cano L."/>
            <person name="Hamilton J.P."/>
            <person name="Holt C."/>
            <person name="Huitema E."/>
            <person name="Raffaele S."/>
            <person name="Robideau G.P."/>
            <person name="Thines M."/>
            <person name="Win J."/>
            <person name="Zerillo M.M."/>
            <person name="Beakes G.W."/>
            <person name="Boore J.L."/>
            <person name="Busam D."/>
            <person name="Dumas B."/>
            <person name="Ferriera S."/>
            <person name="Fuerstenberg S.I."/>
            <person name="Gachon C.M."/>
            <person name="Gaulin E."/>
            <person name="Govers F."/>
            <person name="Grenville-Briggs L."/>
            <person name="Horner N."/>
            <person name="Hostetler J."/>
            <person name="Jiang R.H."/>
            <person name="Johnson J."/>
            <person name="Krajaejun T."/>
            <person name="Lin H."/>
            <person name="Meijer H.J."/>
            <person name="Moore B."/>
            <person name="Morris P."/>
            <person name="Phuntmart V."/>
            <person name="Puiu D."/>
            <person name="Shetty J."/>
            <person name="Stajich J.E."/>
            <person name="Tripathy S."/>
            <person name="Wawra S."/>
            <person name="van West P."/>
            <person name="Whitty B.R."/>
            <person name="Coutinho P.M."/>
            <person name="Henrissat B."/>
            <person name="Martin F."/>
            <person name="Thomas P.D."/>
            <person name="Tyler B.M."/>
            <person name="De Vries R.P."/>
            <person name="Kamoun S."/>
            <person name="Yandell M."/>
            <person name="Tisserat N."/>
            <person name="Buell C.R."/>
        </authorList>
    </citation>
    <scope>NUCLEOTIDE SEQUENCE</scope>
    <source>
        <strain evidence="3">DAOM:BR144</strain>
    </source>
</reference>
<feature type="compositionally biased region" description="Low complexity" evidence="1">
    <location>
        <begin position="1"/>
        <end position="24"/>
    </location>
</feature>
<name>K3WN56_GLOUD</name>
<reference evidence="2" key="3">
    <citation type="submission" date="2015-02" db="UniProtKB">
        <authorList>
            <consortium name="EnsemblProtists"/>
        </authorList>
    </citation>
    <scope>IDENTIFICATION</scope>
    <source>
        <strain evidence="2">DAOM BR144</strain>
    </source>
</reference>
<dbReference type="PANTHER" id="PTHR40429">
    <property type="entry name" value="FLAGELLAR ASSOCIATED PROTEIN"/>
    <property type="match status" value="1"/>
</dbReference>
<dbReference type="Pfam" id="PF07004">
    <property type="entry name" value="SHIPPO-rpt"/>
    <property type="match status" value="5"/>
</dbReference>
<reference evidence="3" key="2">
    <citation type="submission" date="2010-04" db="EMBL/GenBank/DDBJ databases">
        <authorList>
            <person name="Buell R."/>
            <person name="Hamilton J."/>
            <person name="Hostetler J."/>
        </authorList>
    </citation>
    <scope>NUCLEOTIDE SEQUENCE [LARGE SCALE GENOMIC DNA]</scope>
    <source>
        <strain evidence="3">DAOM:BR144</strain>
    </source>
</reference>
<feature type="compositionally biased region" description="Polar residues" evidence="1">
    <location>
        <begin position="57"/>
        <end position="70"/>
    </location>
</feature>
<protein>
    <submittedName>
        <fullName evidence="2">Uncharacterized protein</fullName>
    </submittedName>
</protein>
<dbReference type="EMBL" id="GL376604">
    <property type="status" value="NOT_ANNOTATED_CDS"/>
    <property type="molecule type" value="Genomic_DNA"/>
</dbReference>
<sequence>MSSPPGSPARGSSSPGKSKAPGSPGHFGGAYTGYVDIKSSCGEQVDSRKATAPVTVFGSSTRPHTTSGNKSPGPGAYQIPSSIGKPVLSTMMQAPACSISGREKFGSTGDAKLSGSTPGPGDYTSEIVNPRERAAPRYSLGKKWGNLSEMKKSPGPGSYESSTTLGRTFLSTQKSNPMPAFTKVERKPLTSGNTDVGPGQYAVVVAAVGKQPISTLSSAASYSFGTELRTKVSRGTVDAVPGPNSYPSKSSVGKQVESTYRTAPKCSMSGRTKFGSHF</sequence>
<dbReference type="PANTHER" id="PTHR40429:SF1">
    <property type="entry name" value="FLAGELLAR ASSOCIATED PROTEIN"/>
    <property type="match status" value="1"/>
</dbReference>
<dbReference type="HOGENOM" id="CLU_1135456_0_0_1"/>
<dbReference type="Proteomes" id="UP000019132">
    <property type="component" value="Unassembled WGS sequence"/>
</dbReference>
<organism evidence="2 3">
    <name type="scientific">Globisporangium ultimum (strain ATCC 200006 / CBS 805.95 / DAOM BR144)</name>
    <name type="common">Pythium ultimum</name>
    <dbReference type="NCBI Taxonomy" id="431595"/>
    <lineage>
        <taxon>Eukaryota</taxon>
        <taxon>Sar</taxon>
        <taxon>Stramenopiles</taxon>
        <taxon>Oomycota</taxon>
        <taxon>Peronosporomycetes</taxon>
        <taxon>Pythiales</taxon>
        <taxon>Pythiaceae</taxon>
        <taxon>Globisporangium</taxon>
    </lineage>
</organism>
<feature type="region of interest" description="Disordered" evidence="1">
    <location>
        <begin position="100"/>
        <end position="127"/>
    </location>
</feature>
<dbReference type="EnsemblProtists" id="PYU1_T006398">
    <property type="protein sequence ID" value="PYU1_T006398"/>
    <property type="gene ID" value="PYU1_G006386"/>
</dbReference>
<dbReference type="eggNOG" id="ENOG502QT9S">
    <property type="taxonomic scope" value="Eukaryota"/>
</dbReference>
<proteinExistence type="predicted"/>
<accession>K3WN56</accession>
<evidence type="ECO:0000313" key="3">
    <source>
        <dbReference type="Proteomes" id="UP000019132"/>
    </source>
</evidence>
<keyword evidence="3" id="KW-1185">Reference proteome</keyword>
<dbReference type="AlphaFoldDB" id="K3WN56"/>
<dbReference type="InParanoid" id="K3WN56"/>